<keyword evidence="3" id="KW-1185">Reference proteome</keyword>
<dbReference type="OrthoDB" id="3257981at2759"/>
<sequence length="237" mass="27000">MYSTRLTRPGLDFTSLSTTTASLTPEDTRTDYLEPSYLKHNGKPLVSTFNDETISNDAWASFKSSSPAQTYPPPVAPSVRSSTGTHSPPPKQGRQKSPPQHNLSLRRPQALDSQPDMMKLQTWNDAGESHYMGNWWEDPIAGTLILEYVRDYDHKKSICRFWGLSFRRGNGGYYYREYSAERQVVQGAFWHHTLAGNGDCGSDGFGSRKPSTMRRMLLAYSCRGFWEDETCCIYKQW</sequence>
<dbReference type="GO" id="GO:0051118">
    <property type="term" value="F:glucan endo-1,3-alpha-glucosidase activity"/>
    <property type="evidence" value="ECO:0007669"/>
    <property type="project" value="InterPro"/>
</dbReference>
<organism evidence="2 3">
    <name type="scientific">Karstenula rhodostoma CBS 690.94</name>
    <dbReference type="NCBI Taxonomy" id="1392251"/>
    <lineage>
        <taxon>Eukaryota</taxon>
        <taxon>Fungi</taxon>
        <taxon>Dikarya</taxon>
        <taxon>Ascomycota</taxon>
        <taxon>Pezizomycotina</taxon>
        <taxon>Dothideomycetes</taxon>
        <taxon>Pleosporomycetidae</taxon>
        <taxon>Pleosporales</taxon>
        <taxon>Massarineae</taxon>
        <taxon>Didymosphaeriaceae</taxon>
        <taxon>Karstenula</taxon>
    </lineage>
</organism>
<keyword evidence="2" id="KW-0378">Hydrolase</keyword>
<reference evidence="2" key="1">
    <citation type="journal article" date="2020" name="Stud. Mycol.">
        <title>101 Dothideomycetes genomes: a test case for predicting lifestyles and emergence of pathogens.</title>
        <authorList>
            <person name="Haridas S."/>
            <person name="Albert R."/>
            <person name="Binder M."/>
            <person name="Bloem J."/>
            <person name="Labutti K."/>
            <person name="Salamov A."/>
            <person name="Andreopoulos B."/>
            <person name="Baker S."/>
            <person name="Barry K."/>
            <person name="Bills G."/>
            <person name="Bluhm B."/>
            <person name="Cannon C."/>
            <person name="Castanera R."/>
            <person name="Culley D."/>
            <person name="Daum C."/>
            <person name="Ezra D."/>
            <person name="Gonzalez J."/>
            <person name="Henrissat B."/>
            <person name="Kuo A."/>
            <person name="Liang C."/>
            <person name="Lipzen A."/>
            <person name="Lutzoni F."/>
            <person name="Magnuson J."/>
            <person name="Mondo S."/>
            <person name="Nolan M."/>
            <person name="Ohm R."/>
            <person name="Pangilinan J."/>
            <person name="Park H.-J."/>
            <person name="Ramirez L."/>
            <person name="Alfaro M."/>
            <person name="Sun H."/>
            <person name="Tritt A."/>
            <person name="Yoshinaga Y."/>
            <person name="Zwiers L.-H."/>
            <person name="Turgeon B."/>
            <person name="Goodwin S."/>
            <person name="Spatafora J."/>
            <person name="Crous P."/>
            <person name="Grigoriev I."/>
        </authorList>
    </citation>
    <scope>NUCLEOTIDE SEQUENCE</scope>
    <source>
        <strain evidence="2">CBS 690.94</strain>
    </source>
</reference>
<dbReference type="InterPro" id="IPR005197">
    <property type="entry name" value="Glyco_hydro_71"/>
</dbReference>
<feature type="region of interest" description="Disordered" evidence="1">
    <location>
        <begin position="63"/>
        <end position="111"/>
    </location>
</feature>
<dbReference type="Proteomes" id="UP000799764">
    <property type="component" value="Unassembled WGS sequence"/>
</dbReference>
<dbReference type="Pfam" id="PF03659">
    <property type="entry name" value="Glyco_hydro_71"/>
    <property type="match status" value="1"/>
</dbReference>
<gene>
    <name evidence="2" type="ORF">P171DRAFT_500725</name>
</gene>
<protein>
    <submittedName>
        <fullName evidence="2">Glycoside hydrolase family 71 protein</fullName>
    </submittedName>
</protein>
<evidence type="ECO:0000313" key="2">
    <source>
        <dbReference type="EMBL" id="KAF2439895.1"/>
    </source>
</evidence>
<evidence type="ECO:0000256" key="1">
    <source>
        <dbReference type="SAM" id="MobiDB-lite"/>
    </source>
</evidence>
<comment type="caution">
    <text evidence="2">The sequence shown here is derived from an EMBL/GenBank/DDBJ whole genome shotgun (WGS) entry which is preliminary data.</text>
</comment>
<evidence type="ECO:0000313" key="3">
    <source>
        <dbReference type="Proteomes" id="UP000799764"/>
    </source>
</evidence>
<name>A0A9P4U774_9PLEO</name>
<dbReference type="AlphaFoldDB" id="A0A9P4U774"/>
<dbReference type="EMBL" id="MU001508">
    <property type="protein sequence ID" value="KAF2439895.1"/>
    <property type="molecule type" value="Genomic_DNA"/>
</dbReference>
<accession>A0A9P4U774</accession>
<proteinExistence type="predicted"/>